<accession>A0ACC2CIH3</accession>
<reference evidence="2" key="1">
    <citation type="journal article" date="2024" name="Proc. Natl. Acad. Sci. U.S.A.">
        <title>Extraordinary preservation of gene collinearity over three hundred million years revealed in homosporous lycophytes.</title>
        <authorList>
            <person name="Li C."/>
            <person name="Wickell D."/>
            <person name="Kuo L.Y."/>
            <person name="Chen X."/>
            <person name="Nie B."/>
            <person name="Liao X."/>
            <person name="Peng D."/>
            <person name="Ji J."/>
            <person name="Jenkins J."/>
            <person name="Williams M."/>
            <person name="Shu S."/>
            <person name="Plott C."/>
            <person name="Barry K."/>
            <person name="Rajasekar S."/>
            <person name="Grimwood J."/>
            <person name="Han X."/>
            <person name="Sun S."/>
            <person name="Hou Z."/>
            <person name="He W."/>
            <person name="Dai G."/>
            <person name="Sun C."/>
            <person name="Schmutz J."/>
            <person name="Leebens-Mack J.H."/>
            <person name="Li F.W."/>
            <person name="Wang L."/>
        </authorList>
    </citation>
    <scope>NUCLEOTIDE SEQUENCE [LARGE SCALE GENOMIC DNA]</scope>
    <source>
        <strain evidence="2">cv. PW_Plant_1</strain>
    </source>
</reference>
<name>A0ACC2CIH3_DIPCM</name>
<dbReference type="EMBL" id="CM055101">
    <property type="protein sequence ID" value="KAJ7541782.1"/>
    <property type="molecule type" value="Genomic_DNA"/>
</dbReference>
<evidence type="ECO:0000313" key="1">
    <source>
        <dbReference type="EMBL" id="KAJ7541782.1"/>
    </source>
</evidence>
<comment type="caution">
    <text evidence="1">The sequence shown here is derived from an EMBL/GenBank/DDBJ whole genome shotgun (WGS) entry which is preliminary data.</text>
</comment>
<evidence type="ECO:0000313" key="2">
    <source>
        <dbReference type="Proteomes" id="UP001162992"/>
    </source>
</evidence>
<keyword evidence="2" id="KW-1185">Reference proteome</keyword>
<dbReference type="Proteomes" id="UP001162992">
    <property type="component" value="Chromosome 10"/>
</dbReference>
<protein>
    <submittedName>
        <fullName evidence="1">Uncharacterized protein</fullName>
    </submittedName>
</protein>
<organism evidence="1 2">
    <name type="scientific">Diphasiastrum complanatum</name>
    <name type="common">Issler's clubmoss</name>
    <name type="synonym">Lycopodium complanatum</name>
    <dbReference type="NCBI Taxonomy" id="34168"/>
    <lineage>
        <taxon>Eukaryota</taxon>
        <taxon>Viridiplantae</taxon>
        <taxon>Streptophyta</taxon>
        <taxon>Embryophyta</taxon>
        <taxon>Tracheophyta</taxon>
        <taxon>Lycopodiopsida</taxon>
        <taxon>Lycopodiales</taxon>
        <taxon>Lycopodiaceae</taxon>
        <taxon>Lycopodioideae</taxon>
        <taxon>Diphasiastrum</taxon>
    </lineage>
</organism>
<gene>
    <name evidence="1" type="ORF">O6H91_10G076300</name>
</gene>
<proteinExistence type="predicted"/>
<sequence length="220" mass="24903">MAMALSHVPPWLWRKQPEISVHSDTSSVSHQSTPPLSDEIRLLRYSENVPCLWNDEAISLSQSRRRSSKGGTIQQHHHQQQQQDQQRQPGRKTEVAMMRRQRSGGSRKWLERQVDPEFDLVVVPPDGCCMSGSDSEDSDWSVGWFEPHSSDFSDSEENFAVIVPCYGSSSPKLVAASRNGFFLSEDPQVPLGTSVLSRMSRRTSAEHKVQVEQWLASLQE</sequence>